<comment type="subcellular location">
    <subcellularLocation>
        <location evidence="1">Cell envelope</location>
    </subcellularLocation>
</comment>
<organism evidence="8 9">
    <name type="scientific">Psychrobacter communis</name>
    <dbReference type="NCBI Taxonomy" id="2762238"/>
    <lineage>
        <taxon>Bacteria</taxon>
        <taxon>Pseudomonadati</taxon>
        <taxon>Pseudomonadota</taxon>
        <taxon>Gammaproteobacteria</taxon>
        <taxon>Moraxellales</taxon>
        <taxon>Moraxellaceae</taxon>
        <taxon>Psychrobacter</taxon>
    </lineage>
</organism>
<name>A0ABR8RH73_9GAMM</name>
<dbReference type="InterPro" id="IPR033870">
    <property type="entry name" value="FatB"/>
</dbReference>
<dbReference type="EMBL" id="JACSQR010000005">
    <property type="protein sequence ID" value="MBD7947083.1"/>
    <property type="molecule type" value="Genomic_DNA"/>
</dbReference>
<keyword evidence="3" id="KW-0813">Transport</keyword>
<feature type="signal peptide" evidence="6">
    <location>
        <begin position="1"/>
        <end position="34"/>
    </location>
</feature>
<dbReference type="InterPro" id="IPR002491">
    <property type="entry name" value="ABC_transptr_periplasmic_BD"/>
</dbReference>
<dbReference type="PANTHER" id="PTHR30532">
    <property type="entry name" value="IRON III DICITRATE-BINDING PERIPLASMIC PROTEIN"/>
    <property type="match status" value="1"/>
</dbReference>
<evidence type="ECO:0000313" key="8">
    <source>
        <dbReference type="EMBL" id="MBD7947083.1"/>
    </source>
</evidence>
<proteinExistence type="inferred from homology"/>
<dbReference type="CDD" id="cd01140">
    <property type="entry name" value="FatB"/>
    <property type="match status" value="1"/>
</dbReference>
<dbReference type="SUPFAM" id="SSF53807">
    <property type="entry name" value="Helical backbone' metal receptor"/>
    <property type="match status" value="1"/>
</dbReference>
<evidence type="ECO:0000259" key="7">
    <source>
        <dbReference type="PROSITE" id="PS50983"/>
    </source>
</evidence>
<keyword evidence="4" id="KW-0406">Ion transport</keyword>
<accession>A0ABR8RH73</accession>
<evidence type="ECO:0000256" key="1">
    <source>
        <dbReference type="ARBA" id="ARBA00004196"/>
    </source>
</evidence>
<reference evidence="8 9" key="1">
    <citation type="submission" date="2020-08" db="EMBL/GenBank/DDBJ databases">
        <title>A Genomic Blueprint of the Chicken Gut Microbiome.</title>
        <authorList>
            <person name="Gilroy R."/>
            <person name="Ravi A."/>
            <person name="Getino M."/>
            <person name="Pursley I."/>
            <person name="Horton D.L."/>
            <person name="Alikhan N.-F."/>
            <person name="Baker D."/>
            <person name="Gharbi K."/>
            <person name="Hall N."/>
            <person name="Watson M."/>
            <person name="Adriaenssens E.M."/>
            <person name="Foster-Nyarko E."/>
            <person name="Jarju S."/>
            <person name="Secka A."/>
            <person name="Antonio M."/>
            <person name="Oren A."/>
            <person name="Chaudhuri R."/>
            <person name="La Ragione R.M."/>
            <person name="Hildebrand F."/>
            <person name="Pallen M.J."/>
        </authorList>
    </citation>
    <scope>NUCLEOTIDE SEQUENCE [LARGE SCALE GENOMIC DNA]</scope>
    <source>
        <strain evidence="8 9">Sa4CVA2</strain>
    </source>
</reference>
<keyword evidence="4" id="KW-0410">Iron transport</keyword>
<gene>
    <name evidence="8" type="ORF">H9653_03455</name>
</gene>
<feature type="domain" description="Fe/B12 periplasmic-binding" evidence="7">
    <location>
        <begin position="90"/>
        <end position="351"/>
    </location>
</feature>
<evidence type="ECO:0000256" key="3">
    <source>
        <dbReference type="ARBA" id="ARBA00022448"/>
    </source>
</evidence>
<dbReference type="RefSeq" id="WP_191690457.1">
    <property type="nucleotide sequence ID" value="NZ_JACSQR010000005.1"/>
</dbReference>
<sequence>MTTTLCSNRTASLLVKRPLLTAMMTAFIASVGLAGCSSPDSSDNEITETKAENQTADAASNVAENDNVSVATIAVDTVKGKVDLAMNPSPLVVYDMTLMQDLAALDVAVDGMPSGLLLDNLQSKVHPDPKEVGTVFEPDLEALNAMQPQAILIGSRMAEKYNELSSIAPTLDMSIDTANIYESSKQRLHDLGALFGKSDQAVKLQGNIDTLIDETKALTKENKGKGLVVMVNGNKLSAYGDKSRYGFIHSVLDIPMADDKITDARHGQPISFEYIQKTNPDWLFVVDRSAAIGEDGAGAKAVLDNPLVAQTTAWDKAQVVYLSPDSYLAFGGYYQWLQDLTTIKNAFTKAK</sequence>
<dbReference type="PANTHER" id="PTHR30532:SF28">
    <property type="entry name" value="PETROBACTIN-BINDING PROTEIN YCLQ"/>
    <property type="match status" value="1"/>
</dbReference>
<keyword evidence="5 6" id="KW-0732">Signal</keyword>
<evidence type="ECO:0000313" key="9">
    <source>
        <dbReference type="Proteomes" id="UP000606724"/>
    </source>
</evidence>
<evidence type="ECO:0000256" key="4">
    <source>
        <dbReference type="ARBA" id="ARBA00022496"/>
    </source>
</evidence>
<dbReference type="InterPro" id="IPR051313">
    <property type="entry name" value="Bact_iron-sidero_bind"/>
</dbReference>
<protein>
    <submittedName>
        <fullName evidence="8">ABC transporter substrate-binding protein</fullName>
    </submittedName>
</protein>
<dbReference type="PROSITE" id="PS50983">
    <property type="entry name" value="FE_B12_PBP"/>
    <property type="match status" value="1"/>
</dbReference>
<dbReference type="Pfam" id="PF01497">
    <property type="entry name" value="Peripla_BP_2"/>
    <property type="match status" value="1"/>
</dbReference>
<keyword evidence="9" id="KW-1185">Reference proteome</keyword>
<dbReference type="Proteomes" id="UP000606724">
    <property type="component" value="Unassembled WGS sequence"/>
</dbReference>
<keyword evidence="4" id="KW-0408">Iron</keyword>
<evidence type="ECO:0000256" key="5">
    <source>
        <dbReference type="ARBA" id="ARBA00022729"/>
    </source>
</evidence>
<comment type="similarity">
    <text evidence="2">Belongs to the bacterial solute-binding protein 8 family.</text>
</comment>
<evidence type="ECO:0000256" key="6">
    <source>
        <dbReference type="SAM" id="SignalP"/>
    </source>
</evidence>
<evidence type="ECO:0000256" key="2">
    <source>
        <dbReference type="ARBA" id="ARBA00008814"/>
    </source>
</evidence>
<comment type="caution">
    <text evidence="8">The sequence shown here is derived from an EMBL/GenBank/DDBJ whole genome shotgun (WGS) entry which is preliminary data.</text>
</comment>
<dbReference type="Gene3D" id="3.40.50.1980">
    <property type="entry name" value="Nitrogenase molybdenum iron protein domain"/>
    <property type="match status" value="2"/>
</dbReference>
<feature type="chain" id="PRO_5047249295" evidence="6">
    <location>
        <begin position="35"/>
        <end position="351"/>
    </location>
</feature>